<evidence type="ECO:0000313" key="4">
    <source>
        <dbReference type="Proteomes" id="UP000815677"/>
    </source>
</evidence>
<keyword evidence="2" id="KW-0812">Transmembrane</keyword>
<keyword evidence="2" id="KW-1133">Transmembrane helix</keyword>
<keyword evidence="4" id="KW-1185">Reference proteome</keyword>
<sequence length="75" mass="8208">MAPKLEQDICETSALLHPSMIPTLLRIYIIVLLCFVRITVLGGICLLHDEFLDNSRGLRGGKAQEPSGCHASHPP</sequence>
<name>A0ABQ0LHC5_MYCCL</name>
<feature type="region of interest" description="Disordered" evidence="1">
    <location>
        <begin position="56"/>
        <end position="75"/>
    </location>
</feature>
<protein>
    <submittedName>
        <fullName evidence="3">Uncharacterized protein</fullName>
    </submittedName>
</protein>
<evidence type="ECO:0000256" key="2">
    <source>
        <dbReference type="SAM" id="Phobius"/>
    </source>
</evidence>
<accession>A0ABQ0LHC5</accession>
<evidence type="ECO:0000313" key="3">
    <source>
        <dbReference type="EMBL" id="GAT50510.1"/>
    </source>
</evidence>
<keyword evidence="2" id="KW-0472">Membrane</keyword>
<dbReference type="EMBL" id="DF846517">
    <property type="protein sequence ID" value="GAT50510.1"/>
    <property type="molecule type" value="Genomic_DNA"/>
</dbReference>
<gene>
    <name evidence="3" type="ORF">MCHLO_07746</name>
</gene>
<evidence type="ECO:0000256" key="1">
    <source>
        <dbReference type="SAM" id="MobiDB-lite"/>
    </source>
</evidence>
<organism evidence="3 4">
    <name type="scientific">Mycena chlorophos</name>
    <name type="common">Agaric fungus</name>
    <name type="synonym">Agaricus chlorophos</name>
    <dbReference type="NCBI Taxonomy" id="658473"/>
    <lineage>
        <taxon>Eukaryota</taxon>
        <taxon>Fungi</taxon>
        <taxon>Dikarya</taxon>
        <taxon>Basidiomycota</taxon>
        <taxon>Agaricomycotina</taxon>
        <taxon>Agaricomycetes</taxon>
        <taxon>Agaricomycetidae</taxon>
        <taxon>Agaricales</taxon>
        <taxon>Marasmiineae</taxon>
        <taxon>Mycenaceae</taxon>
        <taxon>Mycena</taxon>
    </lineage>
</organism>
<proteinExistence type="predicted"/>
<feature type="transmembrane region" description="Helical" evidence="2">
    <location>
        <begin position="25"/>
        <end position="47"/>
    </location>
</feature>
<dbReference type="Proteomes" id="UP000815677">
    <property type="component" value="Unassembled WGS sequence"/>
</dbReference>
<reference evidence="3" key="1">
    <citation type="submission" date="2014-09" db="EMBL/GenBank/DDBJ databases">
        <title>Genome sequence of the luminous mushroom Mycena chlorophos for searching fungal bioluminescence genes.</title>
        <authorList>
            <person name="Tanaka Y."/>
            <person name="Kasuga D."/>
            <person name="Oba Y."/>
            <person name="Hase S."/>
            <person name="Sato K."/>
            <person name="Oba Y."/>
            <person name="Sakakibara Y."/>
        </authorList>
    </citation>
    <scope>NUCLEOTIDE SEQUENCE</scope>
</reference>